<protein>
    <submittedName>
        <fullName evidence="1">Uncharacterized protein</fullName>
    </submittedName>
</protein>
<gene>
    <name evidence="1" type="ORF">KIN20_031858</name>
</gene>
<proteinExistence type="predicted"/>
<dbReference type="EMBL" id="JAHQIW010006749">
    <property type="protein sequence ID" value="KAJ1370187.1"/>
    <property type="molecule type" value="Genomic_DNA"/>
</dbReference>
<name>A0AAD5R645_PARTN</name>
<comment type="caution">
    <text evidence="1">The sequence shown here is derived from an EMBL/GenBank/DDBJ whole genome shotgun (WGS) entry which is preliminary data.</text>
</comment>
<organism evidence="1 2">
    <name type="scientific">Parelaphostrongylus tenuis</name>
    <name type="common">Meningeal worm</name>
    <dbReference type="NCBI Taxonomy" id="148309"/>
    <lineage>
        <taxon>Eukaryota</taxon>
        <taxon>Metazoa</taxon>
        <taxon>Ecdysozoa</taxon>
        <taxon>Nematoda</taxon>
        <taxon>Chromadorea</taxon>
        <taxon>Rhabditida</taxon>
        <taxon>Rhabditina</taxon>
        <taxon>Rhabditomorpha</taxon>
        <taxon>Strongyloidea</taxon>
        <taxon>Metastrongylidae</taxon>
        <taxon>Parelaphostrongylus</taxon>
    </lineage>
</organism>
<reference evidence="1" key="1">
    <citation type="submission" date="2021-06" db="EMBL/GenBank/DDBJ databases">
        <title>Parelaphostrongylus tenuis whole genome reference sequence.</title>
        <authorList>
            <person name="Garwood T.J."/>
            <person name="Larsen P.A."/>
            <person name="Fountain-Jones N.M."/>
            <person name="Garbe J.R."/>
            <person name="Macchietto M.G."/>
            <person name="Kania S.A."/>
            <person name="Gerhold R.W."/>
            <person name="Richards J.E."/>
            <person name="Wolf T.M."/>
        </authorList>
    </citation>
    <scope>NUCLEOTIDE SEQUENCE</scope>
    <source>
        <strain evidence="1">MNPRO001-30</strain>
        <tissue evidence="1">Meninges</tissue>
    </source>
</reference>
<accession>A0AAD5R645</accession>
<dbReference type="AlphaFoldDB" id="A0AAD5R645"/>
<evidence type="ECO:0000313" key="2">
    <source>
        <dbReference type="Proteomes" id="UP001196413"/>
    </source>
</evidence>
<evidence type="ECO:0000313" key="1">
    <source>
        <dbReference type="EMBL" id="KAJ1370187.1"/>
    </source>
</evidence>
<keyword evidence="2" id="KW-1185">Reference proteome</keyword>
<sequence length="61" mass="6829">MVYNGGSTFSTQVFGIATNKKGDQALVNRLVMQEVLDVLERQARSAFLPLQEDHRTYSPIS</sequence>
<dbReference type="Proteomes" id="UP001196413">
    <property type="component" value="Unassembled WGS sequence"/>
</dbReference>